<dbReference type="AlphaFoldDB" id="A0A2Y9TZ61"/>
<dbReference type="OrthoDB" id="6504444at2"/>
<feature type="transmembrane region" description="Helical" evidence="1">
    <location>
        <begin position="7"/>
        <end position="29"/>
    </location>
</feature>
<reference evidence="2 3" key="1">
    <citation type="journal article" date="2019" name="Int. J. Syst. Evol. Microbiol.">
        <title>Limnobaculum parvum gen. nov., sp. nov., isolated from a freshwater lake.</title>
        <authorList>
            <person name="Baek C."/>
            <person name="Shin S.K."/>
            <person name="Yi H."/>
        </authorList>
    </citation>
    <scope>NUCLEOTIDE SEQUENCE [LARGE SCALE GENOMIC DNA]</scope>
    <source>
        <strain evidence="2 3">HYN0051</strain>
    </source>
</reference>
<name>A0A2Y9TZ61_9GAMM</name>
<dbReference type="KEGG" id="lpv:HYN51_10815"/>
<dbReference type="Proteomes" id="UP000244908">
    <property type="component" value="Chromosome"/>
</dbReference>
<dbReference type="RefSeq" id="WP_108901062.1">
    <property type="nucleotide sequence ID" value="NZ_CP029185.2"/>
</dbReference>
<accession>A0A2Y9TZ61</accession>
<keyword evidence="1" id="KW-1133">Transmembrane helix</keyword>
<keyword evidence="3" id="KW-1185">Reference proteome</keyword>
<evidence type="ECO:0000313" key="2">
    <source>
        <dbReference type="EMBL" id="AWH89006.1"/>
    </source>
</evidence>
<organism evidence="2 3">
    <name type="scientific">Limnobaculum parvum</name>
    <dbReference type="NCBI Taxonomy" id="2172103"/>
    <lineage>
        <taxon>Bacteria</taxon>
        <taxon>Pseudomonadati</taxon>
        <taxon>Pseudomonadota</taxon>
        <taxon>Gammaproteobacteria</taxon>
        <taxon>Enterobacterales</taxon>
        <taxon>Budviciaceae</taxon>
        <taxon>Limnobaculum</taxon>
    </lineage>
</organism>
<keyword evidence="1" id="KW-0812">Transmembrane</keyword>
<keyword evidence="1" id="KW-0472">Membrane</keyword>
<evidence type="ECO:0000313" key="3">
    <source>
        <dbReference type="Proteomes" id="UP000244908"/>
    </source>
</evidence>
<evidence type="ECO:0000256" key="1">
    <source>
        <dbReference type="SAM" id="Phobius"/>
    </source>
</evidence>
<sequence length="155" mass="18006">MNNKKAVIKIALIFILACSPLFWAGYLSWKNNHFACESELTVVSNKGSYDTIMLFTFSGGEGWYSSVGDLQVTGQPVKKNNHEMRFRYVLDKQDIMMISEQTDTNPNRLDKLNYLIPDFFRIQGRGISIHLFHQNLSSYYMFMQDDMPLFYCAQT</sequence>
<dbReference type="EMBL" id="CP029185">
    <property type="protein sequence ID" value="AWH89006.1"/>
    <property type="molecule type" value="Genomic_DNA"/>
</dbReference>
<gene>
    <name evidence="2" type="ORF">HYN51_10815</name>
</gene>
<proteinExistence type="predicted"/>
<protein>
    <submittedName>
        <fullName evidence="2">Uncharacterized protein</fullName>
    </submittedName>
</protein>